<dbReference type="Proteomes" id="UP000574390">
    <property type="component" value="Unassembled WGS sequence"/>
</dbReference>
<evidence type="ECO:0000313" key="2">
    <source>
        <dbReference type="EMBL" id="KAF4730247.1"/>
    </source>
</evidence>
<evidence type="ECO:0000313" key="6">
    <source>
        <dbReference type="Proteomes" id="UP000574390"/>
    </source>
</evidence>
<comment type="caution">
    <text evidence="2">The sequence shown here is derived from an EMBL/GenBank/DDBJ whole genome shotgun (WGS) entry which is preliminary data.</text>
</comment>
<dbReference type="Proteomes" id="UP000541610">
    <property type="component" value="Unassembled WGS sequence"/>
</dbReference>
<gene>
    <name evidence="1" type="ORF">FOZ60_014091</name>
    <name evidence="2" type="ORF">FOZ62_007827</name>
    <name evidence="3" type="ORF">FOZ63_025272</name>
</gene>
<evidence type="ECO:0000313" key="1">
    <source>
        <dbReference type="EMBL" id="KAF4692137.1"/>
    </source>
</evidence>
<dbReference type="EMBL" id="JABANM010015935">
    <property type="protein sequence ID" value="KAF4730247.1"/>
    <property type="molecule type" value="Genomic_DNA"/>
</dbReference>
<evidence type="ECO:0000313" key="4">
    <source>
        <dbReference type="Proteomes" id="UP000541610"/>
    </source>
</evidence>
<dbReference type="Proteomes" id="UP000553632">
    <property type="component" value="Unassembled WGS sequence"/>
</dbReference>
<proteinExistence type="predicted"/>
<dbReference type="OrthoDB" id="10398514at2759"/>
<organism evidence="2 6">
    <name type="scientific">Perkinsus olseni</name>
    <name type="common">Perkinsus atlanticus</name>
    <dbReference type="NCBI Taxonomy" id="32597"/>
    <lineage>
        <taxon>Eukaryota</taxon>
        <taxon>Sar</taxon>
        <taxon>Alveolata</taxon>
        <taxon>Perkinsozoa</taxon>
        <taxon>Perkinsea</taxon>
        <taxon>Perkinsida</taxon>
        <taxon>Perkinsidae</taxon>
        <taxon>Perkinsus</taxon>
    </lineage>
</organism>
<evidence type="ECO:0000313" key="5">
    <source>
        <dbReference type="Proteomes" id="UP000553632"/>
    </source>
</evidence>
<reference evidence="4 5" key="1">
    <citation type="submission" date="2020-04" db="EMBL/GenBank/DDBJ databases">
        <title>Perkinsus olseni comparative genomics.</title>
        <authorList>
            <person name="Bogema D.R."/>
        </authorList>
    </citation>
    <scope>NUCLEOTIDE SEQUENCE [LARGE SCALE GENOMIC DNA]</scope>
    <source>
        <strain evidence="1">00978-12</strain>
        <strain evidence="2">ATCC PRA-205</strain>
        <strain evidence="3 5">ATCC PRA-207</strain>
    </source>
</reference>
<keyword evidence="5" id="KW-1185">Reference proteome</keyword>
<dbReference type="EMBL" id="JABANP010000065">
    <property type="protein sequence ID" value="KAF4692137.1"/>
    <property type="molecule type" value="Genomic_DNA"/>
</dbReference>
<protein>
    <submittedName>
        <fullName evidence="2">Uncharacterized protein</fullName>
    </submittedName>
</protein>
<dbReference type="EMBL" id="JABANO010012204">
    <property type="protein sequence ID" value="KAF4742205.1"/>
    <property type="molecule type" value="Genomic_DNA"/>
</dbReference>
<accession>A0A7J6SBL3</accession>
<dbReference type="AlphaFoldDB" id="A0A7J6SBL3"/>
<sequence>MRLNLAASKIEFEPYFDRDPVTPADYGYDDDDDEEAFSFNGDDDDDFSDDEKVILQYSFNAQREFDPTIASTELPVKEIEEVCSAILHLVKQIFEDFNQLCAAHYKASEKDFVKDDA</sequence>
<evidence type="ECO:0000313" key="3">
    <source>
        <dbReference type="EMBL" id="KAF4742205.1"/>
    </source>
</evidence>
<name>A0A7J6SBL3_PEROL</name>